<name>A5FI41_FLAJ1</name>
<dbReference type="InterPro" id="IPR036942">
    <property type="entry name" value="Beta-barrel_TonB_sf"/>
</dbReference>
<comment type="subcellular location">
    <subcellularLocation>
        <location evidence="1">Cell outer membrane</location>
    </subcellularLocation>
</comment>
<evidence type="ECO:0000313" key="5">
    <source>
        <dbReference type="EMBL" id="ABQ05128.1"/>
    </source>
</evidence>
<dbReference type="Pfam" id="PF14905">
    <property type="entry name" value="OMP_b-brl_3"/>
    <property type="match status" value="1"/>
</dbReference>
<protein>
    <submittedName>
        <fullName evidence="5">TonB-dependent receptor</fullName>
    </submittedName>
</protein>
<dbReference type="eggNOG" id="COG1629">
    <property type="taxonomic scope" value="Bacteria"/>
</dbReference>
<dbReference type="AlphaFoldDB" id="A5FI41"/>
<evidence type="ECO:0000256" key="2">
    <source>
        <dbReference type="ARBA" id="ARBA00023136"/>
    </source>
</evidence>
<dbReference type="PANTHER" id="PTHR40980:SF4">
    <property type="entry name" value="TONB-DEPENDENT RECEPTOR-LIKE BETA-BARREL DOMAIN-CONTAINING PROTEIN"/>
    <property type="match status" value="1"/>
</dbReference>
<dbReference type="Gene3D" id="2.60.40.1120">
    <property type="entry name" value="Carboxypeptidase-like, regulatory domain"/>
    <property type="match status" value="1"/>
</dbReference>
<dbReference type="Proteomes" id="UP000006694">
    <property type="component" value="Chromosome"/>
</dbReference>
<dbReference type="InterPro" id="IPR008969">
    <property type="entry name" value="CarboxyPept-like_regulatory"/>
</dbReference>
<reference evidence="5 6" key="1">
    <citation type="journal article" date="2009" name="Appl. Environ. Microbiol.">
        <title>Novel features of the polysaccharide-digesting gliding bacterium Flavobacterium johnsoniae as revealed by genome sequence analysis.</title>
        <authorList>
            <person name="McBride M.J."/>
            <person name="Xie G."/>
            <person name="Martens E.C."/>
            <person name="Lapidus A."/>
            <person name="Henrissat B."/>
            <person name="Rhodes R.G."/>
            <person name="Goltsman E."/>
            <person name="Wang W."/>
            <person name="Xu J."/>
            <person name="Hunnicutt D.W."/>
            <person name="Staroscik A.M."/>
            <person name="Hoover T.R."/>
            <person name="Cheng Y.Q."/>
            <person name="Stein J.L."/>
        </authorList>
    </citation>
    <scope>NUCLEOTIDE SEQUENCE [LARGE SCALE GENOMIC DNA]</scope>
    <source>
        <strain evidence="6">ATCC 17061 / DSM 2064 / JCM 8514 / BCRC 14874 / CCUG 350202 / NBRC 14942 / NCIMB 11054 / UW101</strain>
    </source>
</reference>
<accession>A5FI41</accession>
<keyword evidence="5" id="KW-0675">Receptor</keyword>
<dbReference type="Pfam" id="PF13715">
    <property type="entry name" value="CarbopepD_reg_2"/>
    <property type="match status" value="1"/>
</dbReference>
<dbReference type="SUPFAM" id="SSF49464">
    <property type="entry name" value="Carboxypeptidase regulatory domain-like"/>
    <property type="match status" value="1"/>
</dbReference>
<dbReference type="RefSeq" id="WP_012024168.1">
    <property type="nucleotide sequence ID" value="NC_009441.1"/>
</dbReference>
<dbReference type="EMBL" id="CP000685">
    <property type="protein sequence ID" value="ABQ05128.1"/>
    <property type="molecule type" value="Genomic_DNA"/>
</dbReference>
<evidence type="ECO:0000313" key="6">
    <source>
        <dbReference type="Proteomes" id="UP000006694"/>
    </source>
</evidence>
<dbReference type="GeneID" id="31765000"/>
<dbReference type="SUPFAM" id="SSF56935">
    <property type="entry name" value="Porins"/>
    <property type="match status" value="1"/>
</dbReference>
<dbReference type="Gene3D" id="2.40.170.20">
    <property type="entry name" value="TonB-dependent receptor, beta-barrel domain"/>
    <property type="match status" value="1"/>
</dbReference>
<dbReference type="STRING" id="376686.Fjoh_2098"/>
<feature type="domain" description="Outer membrane protein beta-barrel" evidence="4">
    <location>
        <begin position="364"/>
        <end position="770"/>
    </location>
</feature>
<organism evidence="5 6">
    <name type="scientific">Flavobacterium johnsoniae (strain ATCC 17061 / DSM 2064 / JCM 8514 / BCRC 14874 / CCUG 350202 / NBRC 14942 / NCIMB 11054 / UW101)</name>
    <name type="common">Cytophaga johnsonae</name>
    <dbReference type="NCBI Taxonomy" id="376686"/>
    <lineage>
        <taxon>Bacteria</taxon>
        <taxon>Pseudomonadati</taxon>
        <taxon>Bacteroidota</taxon>
        <taxon>Flavobacteriia</taxon>
        <taxon>Flavobacteriales</taxon>
        <taxon>Flavobacteriaceae</taxon>
        <taxon>Flavobacterium</taxon>
    </lineage>
</organism>
<dbReference type="HOGENOM" id="CLU_017617_1_0_10"/>
<evidence type="ECO:0000256" key="3">
    <source>
        <dbReference type="ARBA" id="ARBA00023237"/>
    </source>
</evidence>
<dbReference type="GO" id="GO:0009279">
    <property type="term" value="C:cell outer membrane"/>
    <property type="evidence" value="ECO:0007669"/>
    <property type="project" value="UniProtKB-SubCell"/>
</dbReference>
<keyword evidence="2" id="KW-0472">Membrane</keyword>
<sequence>MKNTILILLIIIPFFSFSQVKINGTIKDETGLLSNVNVILSDDKDVTVKEIVTGQDGSFEFDVSKGIYKITISYLDYESFFQEISAENDIQLEPIILKRKENILEEVVIKNSGSLIKRKLDKTIFSVQNSPIASVGNGFDALKRAPGLILKNDEIVMLGKSSVRIMIEGKMVQLTGEELKNFLKTISATDIKEIEVITNPSSKYEVEGNSGIVNIIFKRSKKDSWSDNISATHIQAKYGKQSLNNNFSYRKDKINLSFITGYDYGDTFIDQRMEIYFKDSPLKLKTHQKQNENSFSTRLLFDYNMSSYDKVGIQYSGAFIKSNLKDNIHTDIYNSSNEIDYYLKANGNLDGKKDNHSVNLFYERKLDTLGKKIIFNVDYLNYNRDVHSNLLSNKYNTDNEFMNVDFANNSNVNQNIDNYNAKIDVEHPSAFANFQYGAKISFIKTNNDNIYYDLISGSPVLDPELSDEFNYKENIQAAYFTGTKKINQKIDLQIGLRGEYTQTTGESEKLDQINKNDYFKLFPTVFFSYQKNEDNVFSFNYGRRIQRPSYSLLNPLRYFVNSNVSSQGNPNLQPAFIDSFEFSHTYKENLNTKISFMSKTNAFGVVFKLDESTQEQIVTQENFYTNYGFALTENYQLPIFSWWKTDNTLFLNYSVSNKTNNDVNASLKNGLEFYGSINNIFTFDKDGKIIGELNFWYNSPYKDNLFEYSQASSLDLAFTYKSIIKNLNLSMGLFDIFNSSVRKMSSEINGINQNYISYPSNRYFRISLNYMFGNDKIKSQKRNFGNEEERKRSN</sequence>
<evidence type="ECO:0000256" key="1">
    <source>
        <dbReference type="ARBA" id="ARBA00004442"/>
    </source>
</evidence>
<proteinExistence type="predicted"/>
<dbReference type="KEGG" id="fjo:Fjoh_2098"/>
<dbReference type="InterPro" id="IPR041700">
    <property type="entry name" value="OMP_b-brl_3"/>
</dbReference>
<keyword evidence="3" id="KW-0998">Cell outer membrane</keyword>
<keyword evidence="6" id="KW-1185">Reference proteome</keyword>
<evidence type="ECO:0000259" key="4">
    <source>
        <dbReference type="Pfam" id="PF14905"/>
    </source>
</evidence>
<gene>
    <name evidence="5" type="ordered locus">Fjoh_2098</name>
</gene>
<dbReference type="PANTHER" id="PTHR40980">
    <property type="entry name" value="PLUG DOMAIN-CONTAINING PROTEIN"/>
    <property type="match status" value="1"/>
</dbReference>
<dbReference type="OrthoDB" id="8764943at2"/>